<evidence type="ECO:0000313" key="2">
    <source>
        <dbReference type="EMBL" id="CAK0831604.1"/>
    </source>
</evidence>
<accession>A0ABN9SIQ0</accession>
<feature type="compositionally biased region" description="Basic and acidic residues" evidence="1">
    <location>
        <begin position="163"/>
        <end position="173"/>
    </location>
</feature>
<proteinExistence type="predicted"/>
<keyword evidence="3" id="KW-1185">Reference proteome</keyword>
<comment type="caution">
    <text evidence="2">The sequence shown here is derived from an EMBL/GenBank/DDBJ whole genome shotgun (WGS) entry which is preliminary data.</text>
</comment>
<evidence type="ECO:0000313" key="3">
    <source>
        <dbReference type="Proteomes" id="UP001189429"/>
    </source>
</evidence>
<gene>
    <name evidence="2" type="ORF">PCOR1329_LOCUS29891</name>
</gene>
<name>A0ABN9SIQ0_9DINO</name>
<sequence>MAQALSGSVAASRVARGPERASAEVEVRLLVGIGPGPGDDLVGPSPGGGEAWRESDVLGAPLAVFAGAPPGTALRFALEAAGERRVFFHNFSFAGGFAGARALLPAAADAATDHDALEVRLELLGQDRARAPASATSAWRMCCQPCSAPLPAATGRPAARRGGPAERGEHWEP</sequence>
<dbReference type="EMBL" id="CAUYUJ010011337">
    <property type="protein sequence ID" value="CAK0831604.1"/>
    <property type="molecule type" value="Genomic_DNA"/>
</dbReference>
<feature type="region of interest" description="Disordered" evidence="1">
    <location>
        <begin position="153"/>
        <end position="173"/>
    </location>
</feature>
<feature type="compositionally biased region" description="Low complexity" evidence="1">
    <location>
        <begin position="153"/>
        <end position="162"/>
    </location>
</feature>
<dbReference type="Proteomes" id="UP001189429">
    <property type="component" value="Unassembled WGS sequence"/>
</dbReference>
<reference evidence="2" key="1">
    <citation type="submission" date="2023-10" db="EMBL/GenBank/DDBJ databases">
        <authorList>
            <person name="Chen Y."/>
            <person name="Shah S."/>
            <person name="Dougan E. K."/>
            <person name="Thang M."/>
            <person name="Chan C."/>
        </authorList>
    </citation>
    <scope>NUCLEOTIDE SEQUENCE [LARGE SCALE GENOMIC DNA]</scope>
</reference>
<evidence type="ECO:0008006" key="4">
    <source>
        <dbReference type="Google" id="ProtNLM"/>
    </source>
</evidence>
<evidence type="ECO:0000256" key="1">
    <source>
        <dbReference type="SAM" id="MobiDB-lite"/>
    </source>
</evidence>
<organism evidence="2 3">
    <name type="scientific">Prorocentrum cordatum</name>
    <dbReference type="NCBI Taxonomy" id="2364126"/>
    <lineage>
        <taxon>Eukaryota</taxon>
        <taxon>Sar</taxon>
        <taxon>Alveolata</taxon>
        <taxon>Dinophyceae</taxon>
        <taxon>Prorocentrales</taxon>
        <taxon>Prorocentraceae</taxon>
        <taxon>Prorocentrum</taxon>
    </lineage>
</organism>
<protein>
    <recommendedName>
        <fullName evidence="4">Galectin</fullName>
    </recommendedName>
</protein>